<organism evidence="17 18">
    <name type="scientific">Aliterella atlantica CENA595</name>
    <dbReference type="NCBI Taxonomy" id="1618023"/>
    <lineage>
        <taxon>Bacteria</taxon>
        <taxon>Bacillati</taxon>
        <taxon>Cyanobacteriota</taxon>
        <taxon>Cyanophyceae</taxon>
        <taxon>Chroococcidiopsidales</taxon>
        <taxon>Aliterellaceae</taxon>
        <taxon>Aliterella</taxon>
    </lineage>
</organism>
<feature type="binding site" evidence="16">
    <location>
        <position position="123"/>
    </location>
    <ligand>
        <name>K(+)</name>
        <dbReference type="ChEBI" id="CHEBI:29103"/>
    </ligand>
</feature>
<name>A0A0D8ZYP5_9CYAN</name>
<comment type="pathway">
    <text evidence="4 16">Cofactor biosynthesis; coenzyme A biosynthesis; CoA from (R)-pantothenate: step 1/5.</text>
</comment>
<evidence type="ECO:0000256" key="8">
    <source>
        <dbReference type="ARBA" id="ARBA00022679"/>
    </source>
</evidence>
<keyword evidence="16" id="KW-0479">Metal-binding</keyword>
<evidence type="ECO:0000256" key="4">
    <source>
        <dbReference type="ARBA" id="ARBA00005225"/>
    </source>
</evidence>
<feature type="binding site" evidence="16">
    <location>
        <position position="178"/>
    </location>
    <ligand>
        <name>substrate</name>
    </ligand>
</feature>
<keyword evidence="13 16" id="KW-0173">Coenzyme A biosynthesis</keyword>
<keyword evidence="18" id="KW-1185">Reference proteome</keyword>
<dbReference type="PATRIC" id="fig|1618023.3.peg.3259"/>
<dbReference type="Pfam" id="PF03309">
    <property type="entry name" value="Pan_kinase"/>
    <property type="match status" value="1"/>
</dbReference>
<evidence type="ECO:0000256" key="2">
    <source>
        <dbReference type="ARBA" id="ARBA00001958"/>
    </source>
</evidence>
<comment type="cofactor">
    <cofactor evidence="2">
        <name>K(+)</name>
        <dbReference type="ChEBI" id="CHEBI:29103"/>
    </cofactor>
</comment>
<dbReference type="InterPro" id="IPR043129">
    <property type="entry name" value="ATPase_NBD"/>
</dbReference>
<dbReference type="PANTHER" id="PTHR34265">
    <property type="entry name" value="TYPE III PANTOTHENATE KINASE"/>
    <property type="match status" value="1"/>
</dbReference>
<evidence type="ECO:0000256" key="14">
    <source>
        <dbReference type="ARBA" id="ARBA00038036"/>
    </source>
</evidence>
<evidence type="ECO:0000313" key="17">
    <source>
        <dbReference type="EMBL" id="KJH72326.1"/>
    </source>
</evidence>
<evidence type="ECO:0000256" key="11">
    <source>
        <dbReference type="ARBA" id="ARBA00022840"/>
    </source>
</evidence>
<sequence length="257" mass="28064">MSALFYVLESNWLTLAIGNSRLHWALFAGESLLKNWDAPHLLASCSNWAELSVNITNGDRPLPLFLASVVPSQTALWQTYPNLQIITLDKVPIKGTYPTLGIDRALALWGAIETYSIPVLVIDAGTALTFTGASNFSLVGGAILPGLSLQFQSLGQKTAGLSIEELPAQLPPRFATNTTQAIQSGIIYTIIASLCDYIQSWLQQYPNSKVVLTGGDRTILLNYLSNYSPQLATKIIVDGNLIFWGVRSYRKLYRASG</sequence>
<feature type="binding site" evidence="16">
    <location>
        <begin position="16"/>
        <end position="23"/>
    </location>
    <ligand>
        <name>ATP</name>
        <dbReference type="ChEBI" id="CHEBI:30616"/>
    </ligand>
</feature>
<evidence type="ECO:0000256" key="3">
    <source>
        <dbReference type="ARBA" id="ARBA00004496"/>
    </source>
</evidence>
<protein>
    <recommendedName>
        <fullName evidence="15 16">Type III pantothenate kinase</fullName>
        <ecNumber evidence="6 16">2.7.1.33</ecNumber>
    </recommendedName>
    <alternativeName>
        <fullName evidence="16">PanK-III</fullName>
    </alternativeName>
    <alternativeName>
        <fullName evidence="16">Pantothenic acid kinase</fullName>
    </alternativeName>
</protein>
<dbReference type="UniPathway" id="UPA00241">
    <property type="reaction ID" value="UER00352"/>
</dbReference>
<feature type="active site" description="Proton acceptor" evidence="16">
    <location>
        <position position="103"/>
    </location>
</feature>
<dbReference type="EMBL" id="JYON01000006">
    <property type="protein sequence ID" value="KJH72326.1"/>
    <property type="molecule type" value="Genomic_DNA"/>
</dbReference>
<evidence type="ECO:0000256" key="6">
    <source>
        <dbReference type="ARBA" id="ARBA00012102"/>
    </source>
</evidence>
<feature type="binding site" evidence="16">
    <location>
        <position position="97"/>
    </location>
    <ligand>
        <name>substrate</name>
    </ligand>
</feature>
<dbReference type="GO" id="GO:0046872">
    <property type="term" value="F:metal ion binding"/>
    <property type="evidence" value="ECO:0007669"/>
    <property type="project" value="UniProtKB-KW"/>
</dbReference>
<dbReference type="EC" id="2.7.1.33" evidence="6 16"/>
<comment type="caution">
    <text evidence="17">The sequence shown here is derived from an EMBL/GenBank/DDBJ whole genome shotgun (WGS) entry which is preliminary data.</text>
</comment>
<keyword evidence="8 16" id="KW-0808">Transferase</keyword>
<feature type="binding site" evidence="16">
    <location>
        <begin position="101"/>
        <end position="104"/>
    </location>
    <ligand>
        <name>substrate</name>
    </ligand>
</feature>
<reference evidence="17 18" key="1">
    <citation type="submission" date="2015-02" db="EMBL/GenBank/DDBJ databases">
        <title>Draft genome of a novel marine cyanobacterium (Chroococcales) isolated from South Atlantic Ocean.</title>
        <authorList>
            <person name="Rigonato J."/>
            <person name="Alvarenga D.O."/>
            <person name="Branco L.H."/>
            <person name="Varani A.M."/>
            <person name="Brandini F.P."/>
            <person name="Fiore M.F."/>
        </authorList>
    </citation>
    <scope>NUCLEOTIDE SEQUENCE [LARGE SCALE GENOMIC DNA]</scope>
    <source>
        <strain evidence="17 18">CENA595</strain>
    </source>
</reference>
<dbReference type="GO" id="GO:0005524">
    <property type="term" value="F:ATP binding"/>
    <property type="evidence" value="ECO:0007669"/>
    <property type="project" value="UniProtKB-UniRule"/>
</dbReference>
<dbReference type="Gene3D" id="3.30.420.40">
    <property type="match status" value="2"/>
</dbReference>
<dbReference type="SUPFAM" id="SSF53067">
    <property type="entry name" value="Actin-like ATPase domain"/>
    <property type="match status" value="2"/>
</dbReference>
<dbReference type="OrthoDB" id="482945at2"/>
<dbReference type="InterPro" id="IPR004619">
    <property type="entry name" value="Type_III_PanK"/>
</dbReference>
<dbReference type="CDD" id="cd24015">
    <property type="entry name" value="ASKHA_NBD_PanK-III"/>
    <property type="match status" value="1"/>
</dbReference>
<comment type="cofactor">
    <cofactor evidence="16">
        <name>NH4(+)</name>
        <dbReference type="ChEBI" id="CHEBI:28938"/>
    </cofactor>
    <cofactor evidence="16">
        <name>K(+)</name>
        <dbReference type="ChEBI" id="CHEBI:29103"/>
    </cofactor>
    <text evidence="16">A monovalent cation. Ammonium or potassium.</text>
</comment>
<comment type="function">
    <text evidence="16">Catalyzes the phosphorylation of pantothenate (Pan), the first step in CoA biosynthesis.</text>
</comment>
<evidence type="ECO:0000256" key="16">
    <source>
        <dbReference type="HAMAP-Rule" id="MF_01274"/>
    </source>
</evidence>
<evidence type="ECO:0000256" key="15">
    <source>
        <dbReference type="ARBA" id="ARBA00040883"/>
    </source>
</evidence>
<dbReference type="NCBIfam" id="NF009871">
    <property type="entry name" value="PRK13331.1"/>
    <property type="match status" value="1"/>
</dbReference>
<comment type="similarity">
    <text evidence="14 16">Belongs to the type III pantothenate kinase family.</text>
</comment>
<dbReference type="PANTHER" id="PTHR34265:SF1">
    <property type="entry name" value="TYPE III PANTOTHENATE KINASE"/>
    <property type="match status" value="1"/>
</dbReference>
<gene>
    <name evidence="16" type="primary">coaX</name>
    <name evidence="17" type="ORF">UH38_07875</name>
</gene>
<keyword evidence="9 16" id="KW-0547">Nucleotide-binding</keyword>
<dbReference type="RefSeq" id="WP_045054088.1">
    <property type="nucleotide sequence ID" value="NZ_CAWMDP010000038.1"/>
</dbReference>
<evidence type="ECO:0000256" key="9">
    <source>
        <dbReference type="ARBA" id="ARBA00022741"/>
    </source>
</evidence>
<evidence type="ECO:0000256" key="1">
    <source>
        <dbReference type="ARBA" id="ARBA00001206"/>
    </source>
</evidence>
<evidence type="ECO:0000256" key="7">
    <source>
        <dbReference type="ARBA" id="ARBA00022490"/>
    </source>
</evidence>
<evidence type="ECO:0000256" key="12">
    <source>
        <dbReference type="ARBA" id="ARBA00022958"/>
    </source>
</evidence>
<evidence type="ECO:0000256" key="10">
    <source>
        <dbReference type="ARBA" id="ARBA00022777"/>
    </source>
</evidence>
<keyword evidence="7 16" id="KW-0963">Cytoplasm</keyword>
<comment type="catalytic activity">
    <reaction evidence="1 16">
        <text>(R)-pantothenate + ATP = (R)-4'-phosphopantothenate + ADP + H(+)</text>
        <dbReference type="Rhea" id="RHEA:16373"/>
        <dbReference type="ChEBI" id="CHEBI:10986"/>
        <dbReference type="ChEBI" id="CHEBI:15378"/>
        <dbReference type="ChEBI" id="CHEBI:29032"/>
        <dbReference type="ChEBI" id="CHEBI:30616"/>
        <dbReference type="ChEBI" id="CHEBI:456216"/>
        <dbReference type="EC" id="2.7.1.33"/>
    </reaction>
</comment>
<keyword evidence="10 16" id="KW-0418">Kinase</keyword>
<comment type="subunit">
    <text evidence="5 16">Homodimer.</text>
</comment>
<comment type="subcellular location">
    <subcellularLocation>
        <location evidence="3 16">Cytoplasm</location>
    </subcellularLocation>
</comment>
<dbReference type="GO" id="GO:0005737">
    <property type="term" value="C:cytoplasm"/>
    <property type="evidence" value="ECO:0007669"/>
    <property type="project" value="UniProtKB-SubCell"/>
</dbReference>
<dbReference type="AlphaFoldDB" id="A0A0D8ZYP5"/>
<dbReference type="Proteomes" id="UP000032452">
    <property type="component" value="Unassembled WGS sequence"/>
</dbReference>
<dbReference type="HAMAP" id="MF_01274">
    <property type="entry name" value="Pantothen_kinase_3"/>
    <property type="match status" value="1"/>
</dbReference>
<keyword evidence="12 16" id="KW-0630">Potassium</keyword>
<evidence type="ECO:0000256" key="13">
    <source>
        <dbReference type="ARBA" id="ARBA00022993"/>
    </source>
</evidence>
<keyword evidence="11 16" id="KW-0067">ATP-binding</keyword>
<evidence type="ECO:0000313" key="18">
    <source>
        <dbReference type="Proteomes" id="UP000032452"/>
    </source>
</evidence>
<dbReference type="GO" id="GO:0004594">
    <property type="term" value="F:pantothenate kinase activity"/>
    <property type="evidence" value="ECO:0007669"/>
    <property type="project" value="UniProtKB-UniRule"/>
</dbReference>
<feature type="binding site" evidence="16">
    <location>
        <position position="126"/>
    </location>
    <ligand>
        <name>ATP</name>
        <dbReference type="ChEBI" id="CHEBI:30616"/>
    </ligand>
</feature>
<dbReference type="NCBIfam" id="TIGR00671">
    <property type="entry name" value="baf"/>
    <property type="match status" value="1"/>
</dbReference>
<dbReference type="STRING" id="1618023.UH38_07875"/>
<proteinExistence type="inferred from homology"/>
<evidence type="ECO:0000256" key="5">
    <source>
        <dbReference type="ARBA" id="ARBA00011738"/>
    </source>
</evidence>
<accession>A0A0D8ZYP5</accession>
<dbReference type="GO" id="GO:0015937">
    <property type="term" value="P:coenzyme A biosynthetic process"/>
    <property type="evidence" value="ECO:0007669"/>
    <property type="project" value="UniProtKB-UniRule"/>
</dbReference>